<name>A0A6I6G936_9BACT</name>
<keyword evidence="2" id="KW-1185">Reference proteome</keyword>
<dbReference type="AlphaFoldDB" id="A0A6I6G936"/>
<protein>
    <recommendedName>
        <fullName evidence="3">SIR2-like domain-containing protein</fullName>
    </recommendedName>
</protein>
<proteinExistence type="predicted"/>
<sequence length="355" mass="42185">MANVTYYLGAGASANALPTYKNFKVRFIEFAQLFSDKYEFPTTEQEDHYREKILGLCNELIRAFDDHNTPDLYAKKLFHQGGKKLSELKSLLILFFIHQQIPRVPRKVERDEVDKRYDNLISNMLKPIPKEVKFKGNYNIITWNYDLQFELALSKYYEKEVYETSRYIRMEPDITQGRRFEDCDKFSIVHLNGVAYCEADYIQNPFEPFESNYQLFQRLIGLFKKLDQGRISDMYYSQFLGFAWENLFDNTKFFDNSKYKEAEKIAARTEVLVIIGYSFPEFNDEIDRQIFERMGTLKKVYIQDFDKSLAEKLTRLALHPIFMNKNKVQFVDNLNSFHLPAERDKEIHEVDSNLL</sequence>
<dbReference type="EMBL" id="CP046566">
    <property type="protein sequence ID" value="QGW28023.1"/>
    <property type="molecule type" value="Genomic_DNA"/>
</dbReference>
<dbReference type="Proteomes" id="UP000426027">
    <property type="component" value="Chromosome"/>
</dbReference>
<dbReference type="KEGG" id="fls:GLV81_07850"/>
<gene>
    <name evidence="1" type="ORF">GLV81_07850</name>
</gene>
<evidence type="ECO:0008006" key="3">
    <source>
        <dbReference type="Google" id="ProtNLM"/>
    </source>
</evidence>
<evidence type="ECO:0000313" key="2">
    <source>
        <dbReference type="Proteomes" id="UP000426027"/>
    </source>
</evidence>
<reference evidence="1 2" key="1">
    <citation type="submission" date="2019-11" db="EMBL/GenBank/DDBJ databases">
        <authorList>
            <person name="Im W.T."/>
        </authorList>
    </citation>
    <scope>NUCLEOTIDE SEQUENCE [LARGE SCALE GENOMIC DNA]</scope>
    <source>
        <strain evidence="1 2">SB-02</strain>
    </source>
</reference>
<accession>A0A6I6G936</accession>
<organism evidence="1 2">
    <name type="scientific">Phnomibacter ginsenosidimutans</name>
    <dbReference type="NCBI Taxonomy" id="2676868"/>
    <lineage>
        <taxon>Bacteria</taxon>
        <taxon>Pseudomonadati</taxon>
        <taxon>Bacteroidota</taxon>
        <taxon>Chitinophagia</taxon>
        <taxon>Chitinophagales</taxon>
        <taxon>Chitinophagaceae</taxon>
        <taxon>Phnomibacter</taxon>
    </lineage>
</organism>
<evidence type="ECO:0000313" key="1">
    <source>
        <dbReference type="EMBL" id="QGW28023.1"/>
    </source>
</evidence>
<dbReference type="RefSeq" id="WP_157478339.1">
    <property type="nucleotide sequence ID" value="NZ_CP046566.1"/>
</dbReference>